<dbReference type="GO" id="GO:0003676">
    <property type="term" value="F:nucleic acid binding"/>
    <property type="evidence" value="ECO:0007669"/>
    <property type="project" value="InterPro"/>
</dbReference>
<keyword evidence="1" id="KW-0378">Hydrolase</keyword>
<dbReference type="Proteomes" id="UP000070260">
    <property type="component" value="Chromosome"/>
</dbReference>
<dbReference type="SUPFAM" id="SSF109604">
    <property type="entry name" value="HD-domain/PDEase-like"/>
    <property type="match status" value="1"/>
</dbReference>
<dbReference type="GO" id="GO:0031125">
    <property type="term" value="P:rRNA 3'-end processing"/>
    <property type="evidence" value="ECO:0007669"/>
    <property type="project" value="TreeGrafter"/>
</dbReference>
<dbReference type="InterPro" id="IPR012340">
    <property type="entry name" value="NA-bd_OB-fold"/>
</dbReference>
<dbReference type="Pfam" id="PF01966">
    <property type="entry name" value="HD"/>
    <property type="match status" value="1"/>
</dbReference>
<dbReference type="EMBL" id="CP010994">
    <property type="protein sequence ID" value="AMN34248.1"/>
    <property type="molecule type" value="Genomic_DNA"/>
</dbReference>
<gene>
    <name evidence="4" type="ORF">JFP838_00145</name>
</gene>
<accession>A0A127EE68</accession>
<evidence type="ECO:0000259" key="2">
    <source>
        <dbReference type="Pfam" id="PF01336"/>
    </source>
</evidence>
<dbReference type="OrthoDB" id="9778453at2"/>
<dbReference type="GO" id="GO:0016787">
    <property type="term" value="F:hydrolase activity"/>
    <property type="evidence" value="ECO:0007669"/>
    <property type="project" value="UniProtKB-KW"/>
</dbReference>
<dbReference type="PATRIC" id="fig|1502.177.peg.22"/>
<dbReference type="InterPro" id="IPR004365">
    <property type="entry name" value="NA-bd_OB_tRNA"/>
</dbReference>
<evidence type="ECO:0000259" key="3">
    <source>
        <dbReference type="Pfam" id="PF01966"/>
    </source>
</evidence>
<dbReference type="Gene3D" id="1.10.3210.10">
    <property type="entry name" value="Hypothetical protein af1432"/>
    <property type="match status" value="1"/>
</dbReference>
<feature type="domain" description="HD" evidence="3">
    <location>
        <begin position="171"/>
        <end position="291"/>
    </location>
</feature>
<dbReference type="SUPFAM" id="SSF50249">
    <property type="entry name" value="Nucleic acid-binding proteins"/>
    <property type="match status" value="1"/>
</dbReference>
<evidence type="ECO:0000313" key="5">
    <source>
        <dbReference type="Proteomes" id="UP000070260"/>
    </source>
</evidence>
<organism evidence="4 5">
    <name type="scientific">Clostridium perfringens</name>
    <dbReference type="NCBI Taxonomy" id="1502"/>
    <lineage>
        <taxon>Bacteria</taxon>
        <taxon>Bacillati</taxon>
        <taxon>Bacillota</taxon>
        <taxon>Clostridia</taxon>
        <taxon>Eubacteriales</taxon>
        <taxon>Clostridiaceae</taxon>
        <taxon>Clostridium</taxon>
    </lineage>
</organism>
<feature type="domain" description="OB" evidence="2">
    <location>
        <begin position="37"/>
        <end position="97"/>
    </location>
</feature>
<evidence type="ECO:0000313" key="4">
    <source>
        <dbReference type="EMBL" id="AMN34248.1"/>
    </source>
</evidence>
<dbReference type="RefSeq" id="WP_061426030.1">
    <property type="nucleotide sequence ID" value="NZ_CABPRK010000007.1"/>
</dbReference>
<dbReference type="PANTHER" id="PTHR37294:SF1">
    <property type="entry name" value="3'-5' EXORIBONUCLEASE YHAM"/>
    <property type="match status" value="1"/>
</dbReference>
<dbReference type="Gene3D" id="2.40.50.140">
    <property type="entry name" value="Nucleic acid-binding proteins"/>
    <property type="match status" value="1"/>
</dbReference>
<name>A0A127EE68_CLOPF</name>
<dbReference type="PANTHER" id="PTHR37294">
    <property type="entry name" value="3'-5' EXORIBONUCLEASE YHAM"/>
    <property type="match status" value="1"/>
</dbReference>
<protein>
    <submittedName>
        <fullName evidence="4">CMP-binding protein</fullName>
    </submittedName>
</protein>
<proteinExistence type="predicted"/>
<dbReference type="CDD" id="cd04492">
    <property type="entry name" value="YhaM_OBF_like"/>
    <property type="match status" value="1"/>
</dbReference>
<dbReference type="InterPro" id="IPR050798">
    <property type="entry name" value="YhaM_exoribonuc/phosphodiest"/>
</dbReference>
<dbReference type="Pfam" id="PF01336">
    <property type="entry name" value="tRNA_anti-codon"/>
    <property type="match status" value="1"/>
</dbReference>
<sequence>MERKDRLMEIPVKKIGEFVKGERVEGFFLLKSVTLKTTNSGGKKYLDLVLSDKTGDILGKVWEIKPEHEELKSNTVFKIRGTVNSWQGTLQLKVEHASKVTEEDNINLDDFVQSAPYTSDEMFNTIKDTVHNMNDIDIKNILNRVLEINKDKLMYYPAAKSNHHSIKGGLLYHITTMLKLAENICGIYNFLNRDLVYAGVILHDMAKIKEMSSNEMGIVDEYTLEGTLLGHITQGIKEIEVIGKEVNADSKIIMLLQHMVLSHHYEPEYGSPVKPLIPEAEMLHYLDVMDARMYDMKKAIKETKENEFSERIWSLDSRRIYNHGMYEKNN</sequence>
<evidence type="ECO:0000256" key="1">
    <source>
        <dbReference type="ARBA" id="ARBA00022801"/>
    </source>
</evidence>
<dbReference type="AlphaFoldDB" id="A0A127EE68"/>
<dbReference type="InterPro" id="IPR006674">
    <property type="entry name" value="HD_domain"/>
</dbReference>
<reference evidence="4 5" key="1">
    <citation type="journal article" date="2016" name="PLoS ONE">
        <title>Plasmid Characterization and Chromosome Analysis of Two netF+ Clostridium perfringens Isolates Associated with Foal and Canine Necrotizing Enteritis.</title>
        <authorList>
            <person name="Mehdizadeh Gohari I."/>
            <person name="Kropinski A.M."/>
            <person name="Weese S.J."/>
            <person name="Parreira V.R."/>
            <person name="Whitehead A.E."/>
            <person name="Boerlin P."/>
            <person name="Prescott J.F."/>
        </authorList>
    </citation>
    <scope>NUCLEOTIDE SEQUENCE [LARGE SCALE GENOMIC DNA]</scope>
    <source>
        <strain evidence="4 5">JP838</strain>
    </source>
</reference>